<name>A0A1J5SW00_9ZZZZ</name>
<organism evidence="2">
    <name type="scientific">mine drainage metagenome</name>
    <dbReference type="NCBI Taxonomy" id="410659"/>
    <lineage>
        <taxon>unclassified sequences</taxon>
        <taxon>metagenomes</taxon>
        <taxon>ecological metagenomes</taxon>
    </lineage>
</organism>
<protein>
    <submittedName>
        <fullName evidence="2">Uncharacterized protein</fullName>
    </submittedName>
</protein>
<feature type="transmembrane region" description="Helical" evidence="1">
    <location>
        <begin position="48"/>
        <end position="71"/>
    </location>
</feature>
<feature type="transmembrane region" description="Helical" evidence="1">
    <location>
        <begin position="16"/>
        <end position="36"/>
    </location>
</feature>
<comment type="caution">
    <text evidence="2">The sequence shown here is derived from an EMBL/GenBank/DDBJ whole genome shotgun (WGS) entry which is preliminary data.</text>
</comment>
<sequence length="151" mass="16434">MRRRQDTDRTNSRKHALTVMLSALVAGVLFGFGLALSTMVQPEAIKQFLLLHNLGLLLVLGGASLTTMLCYQLLPRLARRPLFAHGWATRPAYLNRRTLIGAALFGVGWGLSGVCPGPALAGLGVGNWPILLSVLGLLLGAWIEGRYFQRR</sequence>
<accession>A0A1J5SW00</accession>
<keyword evidence="1" id="KW-0472">Membrane</keyword>
<dbReference type="InterPro" id="IPR046513">
    <property type="entry name" value="DUF6691"/>
</dbReference>
<keyword evidence="1" id="KW-0812">Transmembrane</keyword>
<evidence type="ECO:0000313" key="2">
    <source>
        <dbReference type="EMBL" id="OIR08205.1"/>
    </source>
</evidence>
<feature type="transmembrane region" description="Helical" evidence="1">
    <location>
        <begin position="125"/>
        <end position="143"/>
    </location>
</feature>
<keyword evidence="1" id="KW-1133">Transmembrane helix</keyword>
<evidence type="ECO:0000256" key="1">
    <source>
        <dbReference type="SAM" id="Phobius"/>
    </source>
</evidence>
<dbReference type="EMBL" id="MLJW01000033">
    <property type="protein sequence ID" value="OIR08205.1"/>
    <property type="molecule type" value="Genomic_DNA"/>
</dbReference>
<proteinExistence type="predicted"/>
<reference evidence="2" key="1">
    <citation type="submission" date="2016-10" db="EMBL/GenBank/DDBJ databases">
        <title>Sequence of Gallionella enrichment culture.</title>
        <authorList>
            <person name="Poehlein A."/>
            <person name="Muehling M."/>
            <person name="Daniel R."/>
        </authorList>
    </citation>
    <scope>NUCLEOTIDE SEQUENCE</scope>
</reference>
<dbReference type="Pfam" id="PF20398">
    <property type="entry name" value="DUF6691"/>
    <property type="match status" value="1"/>
</dbReference>
<gene>
    <name evidence="2" type="ORF">GALL_97080</name>
</gene>
<dbReference type="AlphaFoldDB" id="A0A1J5SW00"/>
<feature type="transmembrane region" description="Helical" evidence="1">
    <location>
        <begin position="99"/>
        <end position="119"/>
    </location>
</feature>